<organism evidence="1 2">
    <name type="scientific">Mesorhizobium ventifaucium</name>
    <dbReference type="NCBI Taxonomy" id="666020"/>
    <lineage>
        <taxon>Bacteria</taxon>
        <taxon>Pseudomonadati</taxon>
        <taxon>Pseudomonadota</taxon>
        <taxon>Alphaproteobacteria</taxon>
        <taxon>Hyphomicrobiales</taxon>
        <taxon>Phyllobacteriaceae</taxon>
        <taxon>Mesorhizobium</taxon>
    </lineage>
</organism>
<accession>A0ABN8KD30</accession>
<reference evidence="1" key="1">
    <citation type="submission" date="2022-03" db="EMBL/GenBank/DDBJ databases">
        <authorList>
            <person name="Brunel B."/>
        </authorList>
    </citation>
    <scope>NUCLEOTIDE SEQUENCE</scope>
    <source>
        <strain evidence="1">STM4922sample</strain>
    </source>
</reference>
<dbReference type="EMBL" id="CAKXZS010000089">
    <property type="protein sequence ID" value="CAH2408153.1"/>
    <property type="molecule type" value="Genomic_DNA"/>
</dbReference>
<keyword evidence="2" id="KW-1185">Reference proteome</keyword>
<dbReference type="Proteomes" id="UP001152604">
    <property type="component" value="Unassembled WGS sequence"/>
</dbReference>
<evidence type="ECO:0000313" key="2">
    <source>
        <dbReference type="Proteomes" id="UP001152604"/>
    </source>
</evidence>
<protein>
    <submittedName>
        <fullName evidence="1">Uncharacterized protein</fullName>
    </submittedName>
</protein>
<name>A0ABN8KD30_9HYPH</name>
<sequence>MKLQPVLDPRPGLGNPALVAAIKCPLLDAFAAQKAGLGQHPHVLAERRLGDPQLFRNQQRADPVLDQIAIRLAWEMRARVLQPIEDLQPALVGDRLEDINLLHLAILLSY</sequence>
<proteinExistence type="predicted"/>
<evidence type="ECO:0000313" key="1">
    <source>
        <dbReference type="EMBL" id="CAH2408153.1"/>
    </source>
</evidence>
<comment type="caution">
    <text evidence="1">The sequence shown here is derived from an EMBL/GenBank/DDBJ whole genome shotgun (WGS) entry which is preliminary data.</text>
</comment>
<gene>
    <name evidence="1" type="ORF">MES4922_90090</name>
</gene>